<keyword evidence="6" id="KW-1185">Reference proteome</keyword>
<keyword evidence="1" id="KW-0285">Flavoprotein</keyword>
<dbReference type="PANTHER" id="PTHR42659:SF2">
    <property type="entry name" value="XANTHINE DEHYDROGENASE SUBUNIT C-RELATED"/>
    <property type="match status" value="1"/>
</dbReference>
<dbReference type="InterPro" id="IPR016169">
    <property type="entry name" value="FAD-bd_PCMH_sub2"/>
</dbReference>
<dbReference type="InterPro" id="IPR036318">
    <property type="entry name" value="FAD-bd_PCMH-like_sf"/>
</dbReference>
<dbReference type="Gene3D" id="3.30.465.10">
    <property type="match status" value="1"/>
</dbReference>
<dbReference type="GO" id="GO:0016491">
    <property type="term" value="F:oxidoreductase activity"/>
    <property type="evidence" value="ECO:0007669"/>
    <property type="project" value="UniProtKB-KW"/>
</dbReference>
<dbReference type="InterPro" id="IPR016167">
    <property type="entry name" value="FAD-bd_PCMH_sub1"/>
</dbReference>
<evidence type="ECO:0000256" key="1">
    <source>
        <dbReference type="ARBA" id="ARBA00022630"/>
    </source>
</evidence>
<evidence type="ECO:0000256" key="3">
    <source>
        <dbReference type="ARBA" id="ARBA00023002"/>
    </source>
</evidence>
<sequence>MKAPPISYAAAESVEEAVALLTEHGDDAKVLAGGQSLLPMLNLRLAQPGVLVDIGRIEELRHSGVTEEGGRLCGSLTTHRELEMGAVPSLGDVAVLRTAASHIGHLPIRTQGTIGGSIAHADSASEWCVLALALDAVIHVRGTGGARRMPAESFFHGFFSTALEPDEIITGIEFPVTGSSSANFEEYARRSGDFAIVASAVALDLREGRCESARIALGGVAGAPIRLPEVERLAEGHRFAGPDDEAVRELAHACAEAIDPPSDVHASSTYRKRLTEVLVSRAVAGCLRHDDSEGGRR</sequence>
<comment type="caution">
    <text evidence="5">The sequence shown here is derived from an EMBL/GenBank/DDBJ whole genome shotgun (WGS) entry which is preliminary data.</text>
</comment>
<gene>
    <name evidence="5" type="ORF">D9V41_01635</name>
</gene>
<feature type="domain" description="FAD-binding PCMH-type" evidence="4">
    <location>
        <begin position="1"/>
        <end position="179"/>
    </location>
</feature>
<accession>A0A3L8PQ94</accession>
<evidence type="ECO:0000256" key="2">
    <source>
        <dbReference type="ARBA" id="ARBA00022827"/>
    </source>
</evidence>
<proteinExistence type="predicted"/>
<organism evidence="5 6">
    <name type="scientific">Aeromicrobium phragmitis</name>
    <dbReference type="NCBI Taxonomy" id="2478914"/>
    <lineage>
        <taxon>Bacteria</taxon>
        <taxon>Bacillati</taxon>
        <taxon>Actinomycetota</taxon>
        <taxon>Actinomycetes</taxon>
        <taxon>Propionibacteriales</taxon>
        <taxon>Nocardioidaceae</taxon>
        <taxon>Aeromicrobium</taxon>
    </lineage>
</organism>
<name>A0A3L8PQ94_9ACTN</name>
<dbReference type="SUPFAM" id="SSF55447">
    <property type="entry name" value="CO dehydrogenase flavoprotein C-terminal domain-like"/>
    <property type="match status" value="1"/>
</dbReference>
<evidence type="ECO:0000313" key="5">
    <source>
        <dbReference type="EMBL" id="RLV57364.1"/>
    </source>
</evidence>
<dbReference type="InterPro" id="IPR051312">
    <property type="entry name" value="Diverse_Substr_Oxidored"/>
</dbReference>
<reference evidence="5 6" key="1">
    <citation type="submission" date="2018-10" db="EMBL/GenBank/DDBJ databases">
        <title>Aeromicrobium sp. 9W16Y-2 whole genome shotgun sequence.</title>
        <authorList>
            <person name="Li F."/>
        </authorList>
    </citation>
    <scope>NUCLEOTIDE SEQUENCE [LARGE SCALE GENOMIC DNA]</scope>
    <source>
        <strain evidence="5 6">9W16Y-2</strain>
    </source>
</reference>
<keyword evidence="2" id="KW-0274">FAD</keyword>
<dbReference type="InterPro" id="IPR016166">
    <property type="entry name" value="FAD-bd_PCMH"/>
</dbReference>
<dbReference type="Proteomes" id="UP000282515">
    <property type="component" value="Unassembled WGS sequence"/>
</dbReference>
<evidence type="ECO:0000259" key="4">
    <source>
        <dbReference type="PROSITE" id="PS51387"/>
    </source>
</evidence>
<dbReference type="Pfam" id="PF00941">
    <property type="entry name" value="FAD_binding_5"/>
    <property type="match status" value="1"/>
</dbReference>
<dbReference type="PANTHER" id="PTHR42659">
    <property type="entry name" value="XANTHINE DEHYDROGENASE SUBUNIT C-RELATED"/>
    <property type="match status" value="1"/>
</dbReference>
<protein>
    <submittedName>
        <fullName evidence="5">Xanthine dehydrogenase family protein subunit M</fullName>
    </submittedName>
</protein>
<dbReference type="Gene3D" id="3.30.43.10">
    <property type="entry name" value="Uridine Diphospho-n-acetylenolpyruvylglucosamine Reductase, domain 2"/>
    <property type="match status" value="1"/>
</dbReference>
<dbReference type="RefSeq" id="WP_121792772.1">
    <property type="nucleotide sequence ID" value="NZ_RDBF01000001.1"/>
</dbReference>
<dbReference type="GO" id="GO:0071949">
    <property type="term" value="F:FAD binding"/>
    <property type="evidence" value="ECO:0007669"/>
    <property type="project" value="InterPro"/>
</dbReference>
<dbReference type="PROSITE" id="PS51387">
    <property type="entry name" value="FAD_PCMH"/>
    <property type="match status" value="1"/>
</dbReference>
<evidence type="ECO:0000313" key="6">
    <source>
        <dbReference type="Proteomes" id="UP000282515"/>
    </source>
</evidence>
<keyword evidence="3" id="KW-0560">Oxidoreductase</keyword>
<dbReference type="InterPro" id="IPR036683">
    <property type="entry name" value="CO_DH_flav_C_dom_sf"/>
</dbReference>
<dbReference type="Pfam" id="PF03450">
    <property type="entry name" value="CO_deh_flav_C"/>
    <property type="match status" value="1"/>
</dbReference>
<dbReference type="SUPFAM" id="SSF56176">
    <property type="entry name" value="FAD-binding/transporter-associated domain-like"/>
    <property type="match status" value="1"/>
</dbReference>
<dbReference type="Gene3D" id="3.30.390.50">
    <property type="entry name" value="CO dehydrogenase flavoprotein, C-terminal domain"/>
    <property type="match status" value="1"/>
</dbReference>
<dbReference type="AlphaFoldDB" id="A0A3L8PQ94"/>
<dbReference type="InterPro" id="IPR005107">
    <property type="entry name" value="CO_DH_flav_C"/>
</dbReference>
<dbReference type="SMART" id="SM01092">
    <property type="entry name" value="CO_deh_flav_C"/>
    <property type="match status" value="1"/>
</dbReference>
<dbReference type="EMBL" id="RDBF01000001">
    <property type="protein sequence ID" value="RLV57364.1"/>
    <property type="molecule type" value="Genomic_DNA"/>
</dbReference>
<dbReference type="OrthoDB" id="9793944at2"/>
<dbReference type="InterPro" id="IPR002346">
    <property type="entry name" value="Mopterin_DH_FAD-bd"/>
</dbReference>